<dbReference type="eggNOG" id="COG2072">
    <property type="taxonomic scope" value="Bacteria"/>
</dbReference>
<sequence>MSIKTSEVDVLIIGAGISGIGAAYHLQKHCPTKSYAIIEARSEVGGTWDLFRYPGIRSDSDMFTFGFNFKPWRSPKAISPGQDIKHYISEAATENGIDKHIVFEHKVLAANWDSASAKWHTEIQNLKTGECCQYVSCFFFLVPVIITTIMVTPQILKALRIFQVK</sequence>
<evidence type="ECO:0000256" key="2">
    <source>
        <dbReference type="ARBA" id="ARBA00010139"/>
    </source>
</evidence>
<reference evidence="9 10" key="1">
    <citation type="journal article" date="2013" name="Genome Announc.">
        <title>Complete Genome Sequence of Glaciecola psychrophila Strain 170T.</title>
        <authorList>
            <person name="Yin J."/>
            <person name="Chen J."/>
            <person name="Liu G."/>
            <person name="Yu Y."/>
            <person name="Song L."/>
            <person name="Wang X."/>
            <person name="Qu X."/>
        </authorList>
    </citation>
    <scope>NUCLEOTIDE SEQUENCE [LARGE SCALE GENOMIC DNA]</scope>
    <source>
        <strain evidence="9 10">170</strain>
    </source>
</reference>
<evidence type="ECO:0000256" key="1">
    <source>
        <dbReference type="ARBA" id="ARBA00001974"/>
    </source>
</evidence>
<dbReference type="Pfam" id="PF13450">
    <property type="entry name" value="NAD_binding_8"/>
    <property type="match status" value="1"/>
</dbReference>
<keyword evidence="4" id="KW-0274">FAD</keyword>
<organism evidence="9 10">
    <name type="scientific">Paraglaciecola psychrophila 170</name>
    <dbReference type="NCBI Taxonomy" id="1129794"/>
    <lineage>
        <taxon>Bacteria</taxon>
        <taxon>Pseudomonadati</taxon>
        <taxon>Pseudomonadota</taxon>
        <taxon>Gammaproteobacteria</taxon>
        <taxon>Alteromonadales</taxon>
        <taxon>Alteromonadaceae</taxon>
        <taxon>Paraglaciecola</taxon>
    </lineage>
</organism>
<evidence type="ECO:0000256" key="8">
    <source>
        <dbReference type="SAM" id="Phobius"/>
    </source>
</evidence>
<dbReference type="RefSeq" id="WP_015430929.1">
    <property type="nucleotide sequence ID" value="NC_020514.1"/>
</dbReference>
<keyword evidence="3" id="KW-0285">Flavoprotein</keyword>
<dbReference type="PANTHER" id="PTHR43872:SF1">
    <property type="entry name" value="MONOOXYGENASE, PUTATIVE (AFU_ORTHOLOGUE AFUA_8G02570)-RELATED"/>
    <property type="match status" value="1"/>
</dbReference>
<keyword evidence="10" id="KW-1185">Reference proteome</keyword>
<keyword evidence="6" id="KW-0560">Oxidoreductase</keyword>
<comment type="cofactor">
    <cofactor evidence="1">
        <name>FAD</name>
        <dbReference type="ChEBI" id="CHEBI:57692"/>
    </cofactor>
</comment>
<keyword evidence="8" id="KW-0472">Membrane</keyword>
<dbReference type="HOGENOM" id="CLU_1609251_0_0_6"/>
<accession>M4RRJ2</accession>
<dbReference type="InterPro" id="IPR036188">
    <property type="entry name" value="FAD/NAD-bd_sf"/>
</dbReference>
<evidence type="ECO:0000313" key="9">
    <source>
        <dbReference type="EMBL" id="AGH45273.1"/>
    </source>
</evidence>
<dbReference type="GO" id="GO:0004497">
    <property type="term" value="F:monooxygenase activity"/>
    <property type="evidence" value="ECO:0007669"/>
    <property type="project" value="UniProtKB-KW"/>
</dbReference>
<dbReference type="FunFam" id="3.50.50.60:FF:000228">
    <property type="entry name" value="FAD-containing monooxygenase EthA"/>
    <property type="match status" value="1"/>
</dbReference>
<evidence type="ECO:0000256" key="4">
    <source>
        <dbReference type="ARBA" id="ARBA00022827"/>
    </source>
</evidence>
<keyword evidence="8" id="KW-1133">Transmembrane helix</keyword>
<proteinExistence type="inferred from homology"/>
<keyword evidence="7" id="KW-0503">Monooxygenase</keyword>
<dbReference type="PATRIC" id="fig|1129794.4.peg.3149"/>
<keyword evidence="8" id="KW-0812">Transmembrane</keyword>
<evidence type="ECO:0000256" key="7">
    <source>
        <dbReference type="ARBA" id="ARBA00023033"/>
    </source>
</evidence>
<feature type="transmembrane region" description="Helical" evidence="8">
    <location>
        <begin position="133"/>
        <end position="156"/>
    </location>
</feature>
<evidence type="ECO:0000256" key="3">
    <source>
        <dbReference type="ARBA" id="ARBA00022630"/>
    </source>
</evidence>
<dbReference type="InterPro" id="IPR051820">
    <property type="entry name" value="FAD-binding_MO"/>
</dbReference>
<dbReference type="Proteomes" id="UP000011864">
    <property type="component" value="Chromosome"/>
</dbReference>
<evidence type="ECO:0000256" key="6">
    <source>
        <dbReference type="ARBA" id="ARBA00023002"/>
    </source>
</evidence>
<evidence type="ECO:0008006" key="11">
    <source>
        <dbReference type="Google" id="ProtNLM"/>
    </source>
</evidence>
<dbReference type="Gene3D" id="3.50.50.60">
    <property type="entry name" value="FAD/NAD(P)-binding domain"/>
    <property type="match status" value="1"/>
</dbReference>
<evidence type="ECO:0000256" key="5">
    <source>
        <dbReference type="ARBA" id="ARBA00022857"/>
    </source>
</evidence>
<keyword evidence="5" id="KW-0521">NADP</keyword>
<dbReference type="EMBL" id="CP003837">
    <property type="protein sequence ID" value="AGH45273.1"/>
    <property type="molecule type" value="Genomic_DNA"/>
</dbReference>
<evidence type="ECO:0000313" key="10">
    <source>
        <dbReference type="Proteomes" id="UP000011864"/>
    </source>
</evidence>
<name>M4RRJ2_9ALTE</name>
<dbReference type="AlphaFoldDB" id="M4RRJ2"/>
<dbReference type="KEGG" id="gps:C427_3164"/>
<dbReference type="STRING" id="1129794.C427_3164"/>
<gene>
    <name evidence="9" type="ORF">C427_3164</name>
</gene>
<dbReference type="SUPFAM" id="SSF51905">
    <property type="entry name" value="FAD/NAD(P)-binding domain"/>
    <property type="match status" value="1"/>
</dbReference>
<comment type="similarity">
    <text evidence="2">Belongs to the FAD-binding monooxygenase family.</text>
</comment>
<dbReference type="PANTHER" id="PTHR43872">
    <property type="entry name" value="MONOOXYGENASE, PUTATIVE (AFU_ORTHOLOGUE AFUA_8G02570)-RELATED"/>
    <property type="match status" value="1"/>
</dbReference>
<protein>
    <recommendedName>
        <fullName evidence="11">Monooxygenase</fullName>
    </recommendedName>
</protein>